<organism evidence="1 2">
    <name type="scientific">Auriscalpium vulgare</name>
    <dbReference type="NCBI Taxonomy" id="40419"/>
    <lineage>
        <taxon>Eukaryota</taxon>
        <taxon>Fungi</taxon>
        <taxon>Dikarya</taxon>
        <taxon>Basidiomycota</taxon>
        <taxon>Agaricomycotina</taxon>
        <taxon>Agaricomycetes</taxon>
        <taxon>Russulales</taxon>
        <taxon>Auriscalpiaceae</taxon>
        <taxon>Auriscalpium</taxon>
    </lineage>
</organism>
<evidence type="ECO:0000313" key="2">
    <source>
        <dbReference type="Proteomes" id="UP000814033"/>
    </source>
</evidence>
<protein>
    <submittedName>
        <fullName evidence="1">TLD-domain-containing protein</fullName>
    </submittedName>
</protein>
<reference evidence="1" key="1">
    <citation type="submission" date="2021-02" db="EMBL/GenBank/DDBJ databases">
        <authorList>
            <consortium name="DOE Joint Genome Institute"/>
            <person name="Ahrendt S."/>
            <person name="Looney B.P."/>
            <person name="Miyauchi S."/>
            <person name="Morin E."/>
            <person name="Drula E."/>
            <person name="Courty P.E."/>
            <person name="Chicoki N."/>
            <person name="Fauchery L."/>
            <person name="Kohler A."/>
            <person name="Kuo A."/>
            <person name="Labutti K."/>
            <person name="Pangilinan J."/>
            <person name="Lipzen A."/>
            <person name="Riley R."/>
            <person name="Andreopoulos W."/>
            <person name="He G."/>
            <person name="Johnson J."/>
            <person name="Barry K.W."/>
            <person name="Grigoriev I.V."/>
            <person name="Nagy L."/>
            <person name="Hibbett D."/>
            <person name="Henrissat B."/>
            <person name="Matheny P.B."/>
            <person name="Labbe J."/>
            <person name="Martin F."/>
        </authorList>
    </citation>
    <scope>NUCLEOTIDE SEQUENCE</scope>
    <source>
        <strain evidence="1">FP105234-sp</strain>
    </source>
</reference>
<dbReference type="Proteomes" id="UP000814033">
    <property type="component" value="Unassembled WGS sequence"/>
</dbReference>
<keyword evidence="2" id="KW-1185">Reference proteome</keyword>
<gene>
    <name evidence="1" type="ORF">FA95DRAFT_1489895</name>
</gene>
<dbReference type="EMBL" id="MU275878">
    <property type="protein sequence ID" value="KAI0049065.1"/>
    <property type="molecule type" value="Genomic_DNA"/>
</dbReference>
<evidence type="ECO:0000313" key="1">
    <source>
        <dbReference type="EMBL" id="KAI0049065.1"/>
    </source>
</evidence>
<proteinExistence type="predicted"/>
<name>A0ACB8RZL6_9AGAM</name>
<reference evidence="1" key="2">
    <citation type="journal article" date="2022" name="New Phytol.">
        <title>Evolutionary transition to the ectomycorrhizal habit in the genomes of a hyperdiverse lineage of mushroom-forming fungi.</title>
        <authorList>
            <person name="Looney B."/>
            <person name="Miyauchi S."/>
            <person name="Morin E."/>
            <person name="Drula E."/>
            <person name="Courty P.E."/>
            <person name="Kohler A."/>
            <person name="Kuo A."/>
            <person name="LaButti K."/>
            <person name="Pangilinan J."/>
            <person name="Lipzen A."/>
            <person name="Riley R."/>
            <person name="Andreopoulos W."/>
            <person name="He G."/>
            <person name="Johnson J."/>
            <person name="Nolan M."/>
            <person name="Tritt A."/>
            <person name="Barry K.W."/>
            <person name="Grigoriev I.V."/>
            <person name="Nagy L.G."/>
            <person name="Hibbett D."/>
            <person name="Henrissat B."/>
            <person name="Matheny P.B."/>
            <person name="Labbe J."/>
            <person name="Martin F.M."/>
        </authorList>
    </citation>
    <scope>NUCLEOTIDE SEQUENCE</scope>
    <source>
        <strain evidence="1">FP105234-sp</strain>
    </source>
</reference>
<accession>A0ACB8RZL6</accession>
<sequence length="233" mass="25115">MGVGAGADITHGSPFAAQPFVPASGAPGFAGDRMWNKGYEFDTPSVERRSVKLVGRKEVTTPVLTVTLADEIRPYLPALARLPKSWTLLYSLDQHGISLHTLYSRCEAHVGGAVVVVRDANEAVFGAWVGQGVRQSKGSYFGSGESFLWKNNDKLKVYKWTGKNEYVALCEPEYLSFGGGDGHYGLYLDDTLFDGSSARCPTFDNEPLCSPGPKKGGAVTFECVGLEVWGIGP</sequence>
<comment type="caution">
    <text evidence="1">The sequence shown here is derived from an EMBL/GenBank/DDBJ whole genome shotgun (WGS) entry which is preliminary data.</text>
</comment>